<proteinExistence type="predicted"/>
<keyword evidence="2" id="KW-1185">Reference proteome</keyword>
<organism evidence="1 2">
    <name type="scientific">Phoxinus phoxinus</name>
    <name type="common">Eurasian minnow</name>
    <dbReference type="NCBI Taxonomy" id="58324"/>
    <lineage>
        <taxon>Eukaryota</taxon>
        <taxon>Metazoa</taxon>
        <taxon>Chordata</taxon>
        <taxon>Craniata</taxon>
        <taxon>Vertebrata</taxon>
        <taxon>Euteleostomi</taxon>
        <taxon>Actinopterygii</taxon>
        <taxon>Neopterygii</taxon>
        <taxon>Teleostei</taxon>
        <taxon>Ostariophysi</taxon>
        <taxon>Cypriniformes</taxon>
        <taxon>Leuciscidae</taxon>
        <taxon>Phoxininae</taxon>
        <taxon>Phoxinus</taxon>
    </lineage>
</organism>
<gene>
    <name evidence="1" type="ORF">R3I93_004342</name>
</gene>
<accession>A0AAN9DK45</accession>
<protein>
    <submittedName>
        <fullName evidence="1">Uncharacterized protein</fullName>
    </submittedName>
</protein>
<evidence type="ECO:0000313" key="2">
    <source>
        <dbReference type="Proteomes" id="UP001364617"/>
    </source>
</evidence>
<comment type="caution">
    <text evidence="1">The sequence shown here is derived from an EMBL/GenBank/DDBJ whole genome shotgun (WGS) entry which is preliminary data.</text>
</comment>
<dbReference type="EMBL" id="JAYKXH010000004">
    <property type="protein sequence ID" value="KAK7172017.1"/>
    <property type="molecule type" value="Genomic_DNA"/>
</dbReference>
<evidence type="ECO:0000313" key="1">
    <source>
        <dbReference type="EMBL" id="KAK7172017.1"/>
    </source>
</evidence>
<sequence>MDCQFFSEKCRP</sequence>
<dbReference type="Proteomes" id="UP001364617">
    <property type="component" value="Unassembled WGS sequence"/>
</dbReference>
<reference evidence="1 2" key="1">
    <citation type="submission" date="2024-02" db="EMBL/GenBank/DDBJ databases">
        <title>Chromosome-level genome assembly of the Eurasian Minnow (Phoxinus phoxinus).</title>
        <authorList>
            <person name="Oriowo T.O."/>
            <person name="Martin S."/>
            <person name="Stange M."/>
            <person name="Chrysostomakis Y."/>
            <person name="Brown T."/>
            <person name="Winkler S."/>
            <person name="Kukowka S."/>
            <person name="Myers E.W."/>
            <person name="Bohne A."/>
        </authorList>
    </citation>
    <scope>NUCLEOTIDE SEQUENCE [LARGE SCALE GENOMIC DNA]</scope>
    <source>
        <strain evidence="1">ZFMK-TIS-60720</strain>
        <tissue evidence="1">Whole Organism</tissue>
    </source>
</reference>
<name>A0AAN9DK45_9TELE</name>